<accession>A0A1M7GKT7</accession>
<evidence type="ECO:0008006" key="3">
    <source>
        <dbReference type="Google" id="ProtNLM"/>
    </source>
</evidence>
<dbReference type="NCBIfam" id="NF047798">
    <property type="entry name" value="leader_Chryseo"/>
    <property type="match status" value="1"/>
</dbReference>
<dbReference type="EMBL" id="FRBM01000010">
    <property type="protein sequence ID" value="SHM16870.1"/>
    <property type="molecule type" value="Genomic_DNA"/>
</dbReference>
<dbReference type="Proteomes" id="UP000184069">
    <property type="component" value="Unassembled WGS sequence"/>
</dbReference>
<evidence type="ECO:0000313" key="2">
    <source>
        <dbReference type="Proteomes" id="UP000184069"/>
    </source>
</evidence>
<organism evidence="1 2">
    <name type="scientific">Chryseobacterium contaminans</name>
    <dbReference type="NCBI Taxonomy" id="1423959"/>
    <lineage>
        <taxon>Bacteria</taxon>
        <taxon>Pseudomonadati</taxon>
        <taxon>Bacteroidota</taxon>
        <taxon>Flavobacteriia</taxon>
        <taxon>Flavobacteriales</taxon>
        <taxon>Weeksellaceae</taxon>
        <taxon>Chryseobacterium group</taxon>
        <taxon>Chryseobacterium</taxon>
    </lineage>
</organism>
<gene>
    <name evidence="1" type="ORF">SAMN05444407_11084</name>
</gene>
<dbReference type="AlphaFoldDB" id="A0A1M7GKT7"/>
<reference evidence="1 2" key="1">
    <citation type="submission" date="2016-11" db="EMBL/GenBank/DDBJ databases">
        <authorList>
            <person name="Jaros S."/>
            <person name="Januszkiewicz K."/>
            <person name="Wedrychowicz H."/>
        </authorList>
    </citation>
    <scope>NUCLEOTIDE SEQUENCE [LARGE SCALE GENOMIC DNA]</scope>
    <source>
        <strain evidence="1 2">DSM 27621</strain>
    </source>
</reference>
<evidence type="ECO:0000313" key="1">
    <source>
        <dbReference type="EMBL" id="SHM16870.1"/>
    </source>
</evidence>
<name>A0A1M7GKT7_9FLAO</name>
<proteinExistence type="predicted"/>
<dbReference type="InterPro" id="IPR058074">
    <property type="entry name" value="Bacteriocin-like"/>
</dbReference>
<protein>
    <recommendedName>
        <fullName evidence="3">Bacteriocin-type signal sequence-containing protein</fullName>
    </recommendedName>
</protein>
<sequence length="52" mass="5672">MKNLKKLNRENLKNLIGGSDTCSYCGISQICATGCFGEPICLPRGPYFPTDC</sequence>